<dbReference type="Proteomes" id="UP001060085">
    <property type="component" value="Linkage Group LG02"/>
</dbReference>
<accession>A0ACC0BT03</accession>
<evidence type="ECO:0000313" key="2">
    <source>
        <dbReference type="Proteomes" id="UP001060085"/>
    </source>
</evidence>
<reference evidence="2" key="1">
    <citation type="journal article" date="2023" name="Nat. Plants">
        <title>Single-cell RNA sequencing provides a high-resolution roadmap for understanding the multicellular compartmentation of specialized metabolism.</title>
        <authorList>
            <person name="Sun S."/>
            <person name="Shen X."/>
            <person name="Li Y."/>
            <person name="Li Y."/>
            <person name="Wang S."/>
            <person name="Li R."/>
            <person name="Zhang H."/>
            <person name="Shen G."/>
            <person name="Guo B."/>
            <person name="Wei J."/>
            <person name="Xu J."/>
            <person name="St-Pierre B."/>
            <person name="Chen S."/>
            <person name="Sun C."/>
        </authorList>
    </citation>
    <scope>NUCLEOTIDE SEQUENCE [LARGE SCALE GENOMIC DNA]</scope>
</reference>
<organism evidence="1 2">
    <name type="scientific">Catharanthus roseus</name>
    <name type="common">Madagascar periwinkle</name>
    <name type="synonym">Vinca rosea</name>
    <dbReference type="NCBI Taxonomy" id="4058"/>
    <lineage>
        <taxon>Eukaryota</taxon>
        <taxon>Viridiplantae</taxon>
        <taxon>Streptophyta</taxon>
        <taxon>Embryophyta</taxon>
        <taxon>Tracheophyta</taxon>
        <taxon>Spermatophyta</taxon>
        <taxon>Magnoliopsida</taxon>
        <taxon>eudicotyledons</taxon>
        <taxon>Gunneridae</taxon>
        <taxon>Pentapetalae</taxon>
        <taxon>asterids</taxon>
        <taxon>lamiids</taxon>
        <taxon>Gentianales</taxon>
        <taxon>Apocynaceae</taxon>
        <taxon>Rauvolfioideae</taxon>
        <taxon>Vinceae</taxon>
        <taxon>Catharanthinae</taxon>
        <taxon>Catharanthus</taxon>
    </lineage>
</organism>
<dbReference type="EMBL" id="CM044702">
    <property type="protein sequence ID" value="KAI5675719.1"/>
    <property type="molecule type" value="Genomic_DNA"/>
</dbReference>
<gene>
    <name evidence="1" type="ORF">M9H77_06669</name>
</gene>
<keyword evidence="2" id="KW-1185">Reference proteome</keyword>
<proteinExistence type="predicted"/>
<protein>
    <submittedName>
        <fullName evidence="1">Uncharacterized protein</fullName>
    </submittedName>
</protein>
<evidence type="ECO:0000313" key="1">
    <source>
        <dbReference type="EMBL" id="KAI5675719.1"/>
    </source>
</evidence>
<comment type="caution">
    <text evidence="1">The sequence shown here is derived from an EMBL/GenBank/DDBJ whole genome shotgun (WGS) entry which is preliminary data.</text>
</comment>
<sequence length="102" mass="11926">MWVVLSGFKLSAQKIYNVVTKIKKNRMQGRNTVEEVLCLSAIRDYMVFYRNRDDSNMLNYIVVSHPTSIEILRTWPYLSALCVFLKWVQYATVGSGKDDPDW</sequence>
<name>A0ACC0BT03_CATRO</name>